<name>A0A510E0Y0_9CREN</name>
<protein>
    <submittedName>
        <fullName evidence="1">Uncharacterized protein</fullName>
    </submittedName>
</protein>
<reference evidence="2" key="1">
    <citation type="submission" date="2018-09" db="EMBL/GenBank/DDBJ databases">
        <title>Complete Genome Sequencing of Sulfolobus sp. JCM 16834.</title>
        <authorList>
            <person name="Kato S."/>
            <person name="Itoh T."/>
            <person name="Ohkuma M."/>
        </authorList>
    </citation>
    <scope>NUCLEOTIDE SEQUENCE [LARGE SCALE GENOMIC DNA]</scope>
    <source>
        <strain evidence="2">IC-007</strain>
    </source>
</reference>
<dbReference type="PANTHER" id="PTHR34237:SF4">
    <property type="entry name" value="PAREP1 FAMILY PROTEIN"/>
    <property type="match status" value="1"/>
</dbReference>
<sequence>MLRPLTSAEAHLQEVDELLEKGDIVQALEKYYKAVEEAIKNLGIKSNLNVLKKMHGRRSSELLFDTVHELGIEEIREKRNMIYSMGTSY</sequence>
<evidence type="ECO:0000313" key="2">
    <source>
        <dbReference type="Proteomes" id="UP000325030"/>
    </source>
</evidence>
<dbReference type="AlphaFoldDB" id="A0A510E0Y0"/>
<dbReference type="InterPro" id="IPR010268">
    <property type="entry name" value="PaREP1"/>
</dbReference>
<proteinExistence type="predicted"/>
<dbReference type="Gene3D" id="1.20.120.330">
    <property type="entry name" value="Nucleotidyltransferases domain 2"/>
    <property type="match status" value="1"/>
</dbReference>
<dbReference type="Proteomes" id="UP000325030">
    <property type="component" value="Chromosome"/>
</dbReference>
<dbReference type="EMBL" id="AP018930">
    <property type="protein sequence ID" value="BBG26097.1"/>
    <property type="molecule type" value="Genomic_DNA"/>
</dbReference>
<accession>A0A510E0Y0</accession>
<dbReference type="Pfam" id="PF05942">
    <property type="entry name" value="PaREP1"/>
    <property type="match status" value="1"/>
</dbReference>
<gene>
    <name evidence="1" type="ORF">IC007_0602</name>
</gene>
<dbReference type="PANTHER" id="PTHR34237">
    <property type="entry name" value="PAREP8-RELATED"/>
    <property type="match status" value="1"/>
</dbReference>
<organism evidence="1 2">
    <name type="scientific">Sulfuracidifex tepidarius</name>
    <dbReference type="NCBI Taxonomy" id="1294262"/>
    <lineage>
        <taxon>Archaea</taxon>
        <taxon>Thermoproteota</taxon>
        <taxon>Thermoprotei</taxon>
        <taxon>Sulfolobales</taxon>
        <taxon>Sulfolobaceae</taxon>
        <taxon>Sulfuracidifex</taxon>
    </lineage>
</organism>
<evidence type="ECO:0000313" key="1">
    <source>
        <dbReference type="EMBL" id="BBG26097.1"/>
    </source>
</evidence>